<proteinExistence type="predicted"/>
<feature type="transmembrane region" description="Helical" evidence="1">
    <location>
        <begin position="303"/>
        <end position="325"/>
    </location>
</feature>
<feature type="transmembrane region" description="Helical" evidence="1">
    <location>
        <begin position="20"/>
        <end position="43"/>
    </location>
</feature>
<protein>
    <recommendedName>
        <fullName evidence="4">Glycosyltransferase RgtA/B/C/D-like domain-containing protein</fullName>
    </recommendedName>
</protein>
<dbReference type="Pfam" id="PF11028">
    <property type="entry name" value="TMEM260-like"/>
    <property type="match status" value="1"/>
</dbReference>
<dbReference type="PANTHER" id="PTHR16214:SF3">
    <property type="entry name" value="TRANSMEMBRANE PROTEIN 260"/>
    <property type="match status" value="1"/>
</dbReference>
<dbReference type="PANTHER" id="PTHR16214">
    <property type="entry name" value="TRANSMEMBRANE PROTEIN 260"/>
    <property type="match status" value="1"/>
</dbReference>
<keyword evidence="1" id="KW-1133">Transmembrane helix</keyword>
<dbReference type="InterPro" id="IPR052724">
    <property type="entry name" value="GT117_domain-containing"/>
</dbReference>
<feature type="transmembrane region" description="Helical" evidence="1">
    <location>
        <begin position="337"/>
        <end position="358"/>
    </location>
</feature>
<organism evidence="2 3">
    <name type="scientific">Candidatus Buchananbacteria bacterium RIFCSPHIGHO2_01_FULL_47_11b</name>
    <dbReference type="NCBI Taxonomy" id="1797537"/>
    <lineage>
        <taxon>Bacteria</taxon>
        <taxon>Candidatus Buchananiibacteriota</taxon>
    </lineage>
</organism>
<sequence length="611" mass="69467">MRLLTPNPQTHWLGINKDRLLAILLLVVSVTVYIFTLAPTITMEDSAEFVTAVATLGITHPPGFPLFVLLGKLFTLIPFGEIAWRINLMSALFGAATVSMLFVLLRSVGINRLIAVSAALVLGFSKLFWSQSLIAEVYTLNDFFVVVLLLILVQWRKTNNDSLLLWFALVYGLSLTNHTMLGLFGPVFLLYALIAKPALLVRVKMILSTIGLFILGLSVYAYLLLRASQQPSLNFGNPNTAARFWAHVTRAVYNDFEPLTNLYSKIALFIDFFLGIYQQFFLPALLLSLAGIAILFIQRGKRLFGFLTLGVFLANSVGIIILRQFGWNTELSHTYSVYYLPAYTVAVIWLAVSFQYGWDRVAQIITTPRIRTLVLGILSVLIISIPISFAVDNYEEVDLSDFWFNYDYGKAVLESLPQGSIFFFSYDGSLHGDTEIFTYLYLKNIEKIRPDVQIVNELNMFYKQVSIQLPEEFFALPFEDRRIKVIELIRKGFDGPLYVNFPVTQKSSEAGWSSRSNGIVHRVYPSLEEAKQEQLPVFIPSLRISEPWPFYQDYTVAALISHHTYTQAATLLNQGHNEQSQQALIAAIQIDRSPFNHEYRRFLDYRADWLK</sequence>
<feature type="transmembrane region" description="Helical" evidence="1">
    <location>
        <begin position="206"/>
        <end position="225"/>
    </location>
</feature>
<feature type="transmembrane region" description="Helical" evidence="1">
    <location>
        <begin position="49"/>
        <end position="70"/>
    </location>
</feature>
<comment type="caution">
    <text evidence="2">The sequence shown here is derived from an EMBL/GenBank/DDBJ whole genome shotgun (WGS) entry which is preliminary data.</text>
</comment>
<reference evidence="2 3" key="1">
    <citation type="journal article" date="2016" name="Nat. Commun.">
        <title>Thousands of microbial genomes shed light on interconnected biogeochemical processes in an aquifer system.</title>
        <authorList>
            <person name="Anantharaman K."/>
            <person name="Brown C.T."/>
            <person name="Hug L.A."/>
            <person name="Sharon I."/>
            <person name="Castelle C.J."/>
            <person name="Probst A.J."/>
            <person name="Thomas B.C."/>
            <person name="Singh A."/>
            <person name="Wilkins M.J."/>
            <person name="Karaoz U."/>
            <person name="Brodie E.L."/>
            <person name="Williams K.H."/>
            <person name="Hubbard S.S."/>
            <person name="Banfield J.F."/>
        </authorList>
    </citation>
    <scope>NUCLEOTIDE SEQUENCE [LARGE SCALE GENOMIC DNA]</scope>
</reference>
<evidence type="ECO:0000313" key="3">
    <source>
        <dbReference type="Proteomes" id="UP000178385"/>
    </source>
</evidence>
<dbReference type="InterPro" id="IPR021280">
    <property type="entry name" value="TMEM260-like"/>
</dbReference>
<feature type="transmembrane region" description="Helical" evidence="1">
    <location>
        <begin position="175"/>
        <end position="194"/>
    </location>
</feature>
<dbReference type="Proteomes" id="UP000178385">
    <property type="component" value="Unassembled WGS sequence"/>
</dbReference>
<keyword evidence="1" id="KW-0812">Transmembrane</keyword>
<evidence type="ECO:0000313" key="2">
    <source>
        <dbReference type="EMBL" id="OGY46386.1"/>
    </source>
</evidence>
<feature type="transmembrane region" description="Helical" evidence="1">
    <location>
        <begin position="82"/>
        <end position="104"/>
    </location>
</feature>
<evidence type="ECO:0000256" key="1">
    <source>
        <dbReference type="SAM" id="Phobius"/>
    </source>
</evidence>
<feature type="transmembrane region" description="Helical" evidence="1">
    <location>
        <begin position="370"/>
        <end position="391"/>
    </location>
</feature>
<feature type="transmembrane region" description="Helical" evidence="1">
    <location>
        <begin position="266"/>
        <end position="296"/>
    </location>
</feature>
<dbReference type="EMBL" id="MHIG01000033">
    <property type="protein sequence ID" value="OGY46386.1"/>
    <property type="molecule type" value="Genomic_DNA"/>
</dbReference>
<dbReference type="AlphaFoldDB" id="A0A1G1Y3J0"/>
<name>A0A1G1Y3J0_9BACT</name>
<feature type="transmembrane region" description="Helical" evidence="1">
    <location>
        <begin position="110"/>
        <end position="129"/>
    </location>
</feature>
<keyword evidence="1" id="KW-0472">Membrane</keyword>
<feature type="transmembrane region" description="Helical" evidence="1">
    <location>
        <begin position="136"/>
        <end position="155"/>
    </location>
</feature>
<accession>A0A1G1Y3J0</accession>
<gene>
    <name evidence="2" type="ORF">A2840_00795</name>
</gene>
<evidence type="ECO:0008006" key="4">
    <source>
        <dbReference type="Google" id="ProtNLM"/>
    </source>
</evidence>